<dbReference type="Proteomes" id="UP001139311">
    <property type="component" value="Unassembled WGS sequence"/>
</dbReference>
<comment type="caution">
    <text evidence="1">The sequence shown here is derived from an EMBL/GenBank/DDBJ whole genome shotgun (WGS) entry which is preliminary data.</text>
</comment>
<dbReference type="RefSeq" id="WP_226614095.1">
    <property type="nucleotide sequence ID" value="NZ_JAJAQI010000078.1"/>
</dbReference>
<dbReference type="EMBL" id="JAJAQI010000078">
    <property type="protein sequence ID" value="MCB4825294.1"/>
    <property type="molecule type" value="Genomic_DNA"/>
</dbReference>
<organism evidence="1 2">
    <name type="scientific">Roseicella aerolata</name>
    <dbReference type="NCBI Taxonomy" id="2883479"/>
    <lineage>
        <taxon>Bacteria</taxon>
        <taxon>Pseudomonadati</taxon>
        <taxon>Pseudomonadota</taxon>
        <taxon>Alphaproteobacteria</taxon>
        <taxon>Acetobacterales</taxon>
        <taxon>Roseomonadaceae</taxon>
        <taxon>Roseicella</taxon>
    </lineage>
</organism>
<evidence type="ECO:0000313" key="2">
    <source>
        <dbReference type="Proteomes" id="UP001139311"/>
    </source>
</evidence>
<sequence length="131" mass="14259">MKADPKLGVWLAFAATLSLLTGCAWPTVEGFTATMARFVGASEADLVAGLGVPVRTYEAGGRRFLQYEEQRIVTYPGSPYFGGWHGGWWAPGGFGPTFETRFCSVTFALRAGRVEAFSFRGNDCRAVPQPR</sequence>
<reference evidence="1" key="1">
    <citation type="submission" date="2021-10" db="EMBL/GenBank/DDBJ databases">
        <title>Roseicella aerolatum sp. nov., isolated from aerosols of e-waste dismantling site.</title>
        <authorList>
            <person name="Qin T."/>
        </authorList>
    </citation>
    <scope>NUCLEOTIDE SEQUENCE</scope>
    <source>
        <strain evidence="1">GB24</strain>
    </source>
</reference>
<dbReference type="AlphaFoldDB" id="A0A9X1LAY8"/>
<gene>
    <name evidence="1" type="ORF">LHA35_26610</name>
</gene>
<keyword evidence="2" id="KW-1185">Reference proteome</keyword>
<accession>A0A9X1LAY8</accession>
<protein>
    <submittedName>
        <fullName evidence="1">Uncharacterized protein</fullName>
    </submittedName>
</protein>
<name>A0A9X1LAY8_9PROT</name>
<evidence type="ECO:0000313" key="1">
    <source>
        <dbReference type="EMBL" id="MCB4825294.1"/>
    </source>
</evidence>
<dbReference type="PROSITE" id="PS51257">
    <property type="entry name" value="PROKAR_LIPOPROTEIN"/>
    <property type="match status" value="1"/>
</dbReference>
<proteinExistence type="predicted"/>